<reference evidence="1 2" key="1">
    <citation type="submission" date="2016-05" db="EMBL/GenBank/DDBJ databases">
        <title>Genomic Taxonomy of the Vibrionaceae.</title>
        <authorList>
            <person name="Gomez-Gil B."/>
            <person name="Enciso-Ibarra J."/>
        </authorList>
    </citation>
    <scope>NUCLEOTIDE SEQUENCE [LARGE SCALE GENOMIC DNA]</scope>
    <source>
        <strain evidence="1 2">CAIM 1920</strain>
    </source>
</reference>
<dbReference type="Proteomes" id="UP000094936">
    <property type="component" value="Unassembled WGS sequence"/>
</dbReference>
<proteinExistence type="predicted"/>
<organism evidence="1 2">
    <name type="scientific">Veronia pacifica</name>
    <dbReference type="NCBI Taxonomy" id="1080227"/>
    <lineage>
        <taxon>Bacteria</taxon>
        <taxon>Pseudomonadati</taxon>
        <taxon>Pseudomonadota</taxon>
        <taxon>Gammaproteobacteria</taxon>
        <taxon>Vibrionales</taxon>
        <taxon>Vibrionaceae</taxon>
        <taxon>Veronia</taxon>
    </lineage>
</organism>
<evidence type="ECO:0000313" key="2">
    <source>
        <dbReference type="Proteomes" id="UP000094936"/>
    </source>
</evidence>
<accession>A0A1C3E423</accession>
<dbReference type="AlphaFoldDB" id="A0A1C3E423"/>
<sequence length="155" mass="18013">MWQKIKDMILGKPPVEMEHEYFGKILFMGGDEPADDDYWEAEASINEAKEPLTILINAPLSGPTDVHVVFYKNAVSDLEALFDKCWPIFEPDFQQWTDKQFSGNWKDDFELMSIEIPRDADEKNEWTVGYYVDAAKHYFTARFIDGKPTYNEIDG</sequence>
<protein>
    <submittedName>
        <fullName evidence="1">Uncharacterized protein</fullName>
    </submittedName>
</protein>
<dbReference type="EMBL" id="LYBM01000102">
    <property type="protein sequence ID" value="ODA27909.1"/>
    <property type="molecule type" value="Genomic_DNA"/>
</dbReference>
<dbReference type="OrthoDB" id="7058445at2"/>
<name>A0A1C3E423_9GAMM</name>
<evidence type="ECO:0000313" key="1">
    <source>
        <dbReference type="EMBL" id="ODA27909.1"/>
    </source>
</evidence>
<gene>
    <name evidence="1" type="ORF">A8L45_23280</name>
</gene>
<comment type="caution">
    <text evidence="1">The sequence shown here is derived from an EMBL/GenBank/DDBJ whole genome shotgun (WGS) entry which is preliminary data.</text>
</comment>
<keyword evidence="2" id="KW-1185">Reference proteome</keyword>
<dbReference type="RefSeq" id="WP_068905725.1">
    <property type="nucleotide sequence ID" value="NZ_JBHUIF010000017.1"/>
</dbReference>